<dbReference type="Pfam" id="PF08281">
    <property type="entry name" value="Sigma70_r4_2"/>
    <property type="match status" value="1"/>
</dbReference>
<dbReference type="Pfam" id="PF04542">
    <property type="entry name" value="Sigma70_r2"/>
    <property type="match status" value="1"/>
</dbReference>
<dbReference type="SUPFAM" id="SSF88946">
    <property type="entry name" value="Sigma2 domain of RNA polymerase sigma factors"/>
    <property type="match status" value="1"/>
</dbReference>
<proteinExistence type="inferred from homology"/>
<dbReference type="Gene3D" id="1.10.1740.10">
    <property type="match status" value="1"/>
</dbReference>
<dbReference type="NCBIfam" id="TIGR02943">
    <property type="entry name" value="Sig70_famx1"/>
    <property type="match status" value="1"/>
</dbReference>
<keyword evidence="3" id="KW-0731">Sigma factor</keyword>
<evidence type="ECO:0000256" key="2">
    <source>
        <dbReference type="ARBA" id="ARBA00023015"/>
    </source>
</evidence>
<comment type="similarity">
    <text evidence="1">Belongs to the sigma-70 factor family. ECF subfamily.</text>
</comment>
<dbReference type="Gene3D" id="1.10.10.10">
    <property type="entry name" value="Winged helix-like DNA-binding domain superfamily/Winged helix DNA-binding domain"/>
    <property type="match status" value="1"/>
</dbReference>
<dbReference type="InterPro" id="IPR014284">
    <property type="entry name" value="RNA_pol_sigma-70_dom"/>
</dbReference>
<dbReference type="PANTHER" id="PTHR43133:SF8">
    <property type="entry name" value="RNA POLYMERASE SIGMA FACTOR HI_1459-RELATED"/>
    <property type="match status" value="1"/>
</dbReference>
<evidence type="ECO:0000256" key="3">
    <source>
        <dbReference type="ARBA" id="ARBA00023082"/>
    </source>
</evidence>
<evidence type="ECO:0000259" key="7">
    <source>
        <dbReference type="Pfam" id="PF08281"/>
    </source>
</evidence>
<dbReference type="GO" id="GO:0016987">
    <property type="term" value="F:sigma factor activity"/>
    <property type="evidence" value="ECO:0007669"/>
    <property type="project" value="UniProtKB-KW"/>
</dbReference>
<gene>
    <name evidence="8" type="ORF">MNBD_UNCLBAC01-1279</name>
</gene>
<keyword evidence="2" id="KW-0805">Transcription regulation</keyword>
<dbReference type="CDD" id="cd06171">
    <property type="entry name" value="Sigma70_r4"/>
    <property type="match status" value="1"/>
</dbReference>
<dbReference type="InterPro" id="IPR007627">
    <property type="entry name" value="RNA_pol_sigma70_r2"/>
</dbReference>
<dbReference type="InterPro" id="IPR039425">
    <property type="entry name" value="RNA_pol_sigma-70-like"/>
</dbReference>
<dbReference type="InterPro" id="IPR014289">
    <property type="entry name" value="RNA_pol_sigma-24-rel"/>
</dbReference>
<sequence>MSKEASISNPPILDPETWVDNYGNYLYNFALGRLRNRENAQNVVQETFLAALSARKNFSGKSTERTWLIGILKHKIIDAMRKSYREKPITDVKSDEEAIDQFFDRKTHMAKNMPSAWRLNPKEILENKEFWDTFKKCQEKLPQSARDAFTLREIEKISGKEICAILNITPSNFWVLLHRARLQLRQCLELNWFKDQENL</sequence>
<feature type="domain" description="RNA polymerase sigma factor 70 region 4 type 2" evidence="7">
    <location>
        <begin position="137"/>
        <end position="184"/>
    </location>
</feature>
<dbReference type="GO" id="GO:0003677">
    <property type="term" value="F:DNA binding"/>
    <property type="evidence" value="ECO:0007669"/>
    <property type="project" value="UniProtKB-KW"/>
</dbReference>
<evidence type="ECO:0000313" key="8">
    <source>
        <dbReference type="EMBL" id="VAX36768.1"/>
    </source>
</evidence>
<dbReference type="SUPFAM" id="SSF88659">
    <property type="entry name" value="Sigma3 and sigma4 domains of RNA polymerase sigma factors"/>
    <property type="match status" value="1"/>
</dbReference>
<dbReference type="GO" id="GO:0006352">
    <property type="term" value="P:DNA-templated transcription initiation"/>
    <property type="evidence" value="ECO:0007669"/>
    <property type="project" value="InterPro"/>
</dbReference>
<dbReference type="NCBIfam" id="TIGR02937">
    <property type="entry name" value="sigma70-ECF"/>
    <property type="match status" value="1"/>
</dbReference>
<dbReference type="InterPro" id="IPR013249">
    <property type="entry name" value="RNA_pol_sigma70_r4_t2"/>
</dbReference>
<dbReference type="AlphaFoldDB" id="A0A3B1DL78"/>
<feature type="domain" description="RNA polymerase sigma-70 region 2" evidence="6">
    <location>
        <begin position="19"/>
        <end position="85"/>
    </location>
</feature>
<dbReference type="PANTHER" id="PTHR43133">
    <property type="entry name" value="RNA POLYMERASE ECF-TYPE SIGMA FACTO"/>
    <property type="match status" value="1"/>
</dbReference>
<keyword evidence="4" id="KW-0238">DNA-binding</keyword>
<evidence type="ECO:0000256" key="4">
    <source>
        <dbReference type="ARBA" id="ARBA00023125"/>
    </source>
</evidence>
<keyword evidence="5" id="KW-0804">Transcription</keyword>
<organism evidence="8">
    <name type="scientific">hydrothermal vent metagenome</name>
    <dbReference type="NCBI Taxonomy" id="652676"/>
    <lineage>
        <taxon>unclassified sequences</taxon>
        <taxon>metagenomes</taxon>
        <taxon>ecological metagenomes</taxon>
    </lineage>
</organism>
<evidence type="ECO:0000256" key="5">
    <source>
        <dbReference type="ARBA" id="ARBA00023163"/>
    </source>
</evidence>
<evidence type="ECO:0000256" key="1">
    <source>
        <dbReference type="ARBA" id="ARBA00010641"/>
    </source>
</evidence>
<dbReference type="EMBL" id="UOGJ01000110">
    <property type="protein sequence ID" value="VAX36768.1"/>
    <property type="molecule type" value="Genomic_DNA"/>
</dbReference>
<dbReference type="InterPro" id="IPR013325">
    <property type="entry name" value="RNA_pol_sigma_r2"/>
</dbReference>
<name>A0A3B1DL78_9ZZZZ</name>
<protein>
    <submittedName>
        <fullName evidence="8">RNA polymerase ECF-type sigma factor</fullName>
    </submittedName>
</protein>
<accession>A0A3B1DL78</accession>
<dbReference type="InterPro" id="IPR013324">
    <property type="entry name" value="RNA_pol_sigma_r3/r4-like"/>
</dbReference>
<reference evidence="8" key="1">
    <citation type="submission" date="2018-06" db="EMBL/GenBank/DDBJ databases">
        <authorList>
            <person name="Zhirakovskaya E."/>
        </authorList>
    </citation>
    <scope>NUCLEOTIDE SEQUENCE</scope>
</reference>
<evidence type="ECO:0000259" key="6">
    <source>
        <dbReference type="Pfam" id="PF04542"/>
    </source>
</evidence>
<dbReference type="InterPro" id="IPR036388">
    <property type="entry name" value="WH-like_DNA-bd_sf"/>
</dbReference>